<dbReference type="PANTHER" id="PTHR43191:SF2">
    <property type="entry name" value="RRNA METHYLTRANSFERASE 3, MITOCHONDRIAL"/>
    <property type="match status" value="1"/>
</dbReference>
<dbReference type="InterPro" id="IPR029064">
    <property type="entry name" value="Ribosomal_eL30-like_sf"/>
</dbReference>
<proteinExistence type="inferred from homology"/>
<dbReference type="InterPro" id="IPR001537">
    <property type="entry name" value="SpoU_MeTrfase"/>
</dbReference>
<gene>
    <name evidence="6" type="ORF">A2227_00970</name>
</gene>
<dbReference type="PANTHER" id="PTHR43191">
    <property type="entry name" value="RRNA METHYLTRANSFERASE 3"/>
    <property type="match status" value="1"/>
</dbReference>
<dbReference type="GO" id="GO:0003723">
    <property type="term" value="F:RNA binding"/>
    <property type="evidence" value="ECO:0007669"/>
    <property type="project" value="InterPro"/>
</dbReference>
<dbReference type="InterPro" id="IPR051259">
    <property type="entry name" value="rRNA_Methyltransferase"/>
</dbReference>
<comment type="caution">
    <text evidence="6">The sequence shown here is derived from an EMBL/GenBank/DDBJ whole genome shotgun (WGS) entry which is preliminary data.</text>
</comment>
<dbReference type="Proteomes" id="UP000178367">
    <property type="component" value="Unassembled WGS sequence"/>
</dbReference>
<dbReference type="SUPFAM" id="SSF75217">
    <property type="entry name" value="alpha/beta knot"/>
    <property type="match status" value="1"/>
</dbReference>
<dbReference type="Gene3D" id="3.40.1280.10">
    <property type="match status" value="1"/>
</dbReference>
<evidence type="ECO:0000259" key="5">
    <source>
        <dbReference type="Pfam" id="PF22435"/>
    </source>
</evidence>
<evidence type="ECO:0000313" key="6">
    <source>
        <dbReference type="EMBL" id="OGF25757.1"/>
    </source>
</evidence>
<dbReference type="InterPro" id="IPR029026">
    <property type="entry name" value="tRNA_m1G_MTases_N"/>
</dbReference>
<comment type="similarity">
    <text evidence="1">Belongs to the class IV-like SAM-binding methyltransferase superfamily. RNA methyltransferase TrmH family.</text>
</comment>
<dbReference type="Pfam" id="PF22435">
    <property type="entry name" value="MRM3-like_sub_bind"/>
    <property type="match status" value="1"/>
</dbReference>
<dbReference type="Gene3D" id="3.30.1330.30">
    <property type="match status" value="1"/>
</dbReference>
<dbReference type="GO" id="GO:0008173">
    <property type="term" value="F:RNA methyltransferase activity"/>
    <property type="evidence" value="ECO:0007669"/>
    <property type="project" value="InterPro"/>
</dbReference>
<name>A0A1F5SGA9_9BACT</name>
<feature type="domain" description="MRM3-like substrate binding" evidence="5">
    <location>
        <begin position="8"/>
        <end position="89"/>
    </location>
</feature>
<accession>A0A1F5SGA9</accession>
<reference evidence="6 7" key="1">
    <citation type="journal article" date="2016" name="Nat. Commun.">
        <title>Thousands of microbial genomes shed light on interconnected biogeochemical processes in an aquifer system.</title>
        <authorList>
            <person name="Anantharaman K."/>
            <person name="Brown C.T."/>
            <person name="Hug L.A."/>
            <person name="Sharon I."/>
            <person name="Castelle C.J."/>
            <person name="Probst A.J."/>
            <person name="Thomas B.C."/>
            <person name="Singh A."/>
            <person name="Wilkins M.J."/>
            <person name="Karaoz U."/>
            <person name="Brodie E.L."/>
            <person name="Williams K.H."/>
            <person name="Hubbard S.S."/>
            <person name="Banfield J.F."/>
        </authorList>
    </citation>
    <scope>NUCLEOTIDE SEQUENCE [LARGE SCALE GENOMIC DNA]</scope>
</reference>
<dbReference type="Pfam" id="PF00588">
    <property type="entry name" value="SpoU_methylase"/>
    <property type="match status" value="1"/>
</dbReference>
<feature type="domain" description="tRNA/rRNA methyltransferase SpoU type" evidence="4">
    <location>
        <begin position="109"/>
        <end position="248"/>
    </location>
</feature>
<keyword evidence="2" id="KW-0489">Methyltransferase</keyword>
<sequence length="257" mass="28063">MRIISAQNPKIKEVLKLRKAGKRREEGLIIIEGKKEAEMALAAGLKPEAFFFCPEYGTAPVFPSGIIPLETTPEIFKKISLRENPDGWLMLARPGYLKLGKVRLSGNPLVIILETVEKPGNLGAILRTADAAGADAVVVTDPKTDIYNPNVIRASRGTVFAVQTAVGTADEVISWLRKNKINILAAAPETDMFYTEPDYRGPTAIVIGAEHEGLSETWLKAADKKIKIPMKGKIDSLNASVSAAVIVYEVVRQRDKK</sequence>
<dbReference type="InterPro" id="IPR029028">
    <property type="entry name" value="Alpha/beta_knot_MTases"/>
</dbReference>
<dbReference type="GO" id="GO:0006396">
    <property type="term" value="P:RNA processing"/>
    <property type="evidence" value="ECO:0007669"/>
    <property type="project" value="InterPro"/>
</dbReference>
<dbReference type="CDD" id="cd18104">
    <property type="entry name" value="SpoU-like_RNA-MTase"/>
    <property type="match status" value="1"/>
</dbReference>
<dbReference type="EMBL" id="MFGB01000020">
    <property type="protein sequence ID" value="OGF25757.1"/>
    <property type="molecule type" value="Genomic_DNA"/>
</dbReference>
<evidence type="ECO:0000256" key="3">
    <source>
        <dbReference type="ARBA" id="ARBA00022679"/>
    </source>
</evidence>
<evidence type="ECO:0000256" key="2">
    <source>
        <dbReference type="ARBA" id="ARBA00022603"/>
    </source>
</evidence>
<evidence type="ECO:0000313" key="7">
    <source>
        <dbReference type="Proteomes" id="UP000178367"/>
    </source>
</evidence>
<keyword evidence="3" id="KW-0808">Transferase</keyword>
<dbReference type="SUPFAM" id="SSF55315">
    <property type="entry name" value="L30e-like"/>
    <property type="match status" value="1"/>
</dbReference>
<dbReference type="InterPro" id="IPR053888">
    <property type="entry name" value="MRM3-like_sub_bind"/>
</dbReference>
<evidence type="ECO:0000259" key="4">
    <source>
        <dbReference type="Pfam" id="PF00588"/>
    </source>
</evidence>
<evidence type="ECO:0000256" key="1">
    <source>
        <dbReference type="ARBA" id="ARBA00007228"/>
    </source>
</evidence>
<dbReference type="AlphaFoldDB" id="A0A1F5SGA9"/>
<organism evidence="6 7">
    <name type="scientific">Candidatus Falkowbacteria bacterium RIFOXYA2_FULL_47_19</name>
    <dbReference type="NCBI Taxonomy" id="1797994"/>
    <lineage>
        <taxon>Bacteria</taxon>
        <taxon>Candidatus Falkowiibacteriota</taxon>
    </lineage>
</organism>
<protein>
    <submittedName>
        <fullName evidence="6">Uncharacterized protein</fullName>
    </submittedName>
</protein>
<dbReference type="STRING" id="1797994.A2227_00970"/>
<dbReference type="GO" id="GO:0032259">
    <property type="term" value="P:methylation"/>
    <property type="evidence" value="ECO:0007669"/>
    <property type="project" value="UniProtKB-KW"/>
</dbReference>